<dbReference type="AlphaFoldDB" id="A0AAD4E0R0"/>
<protein>
    <recommendedName>
        <fullName evidence="2">Fungal-type protein kinase domain-containing protein</fullName>
    </recommendedName>
</protein>
<accession>A0AAD4E0R0</accession>
<reference evidence="3" key="1">
    <citation type="journal article" date="2020" name="New Phytol.">
        <title>Comparative genomics reveals dynamic genome evolution in host specialist ectomycorrhizal fungi.</title>
        <authorList>
            <person name="Lofgren L.A."/>
            <person name="Nguyen N.H."/>
            <person name="Vilgalys R."/>
            <person name="Ruytinx J."/>
            <person name="Liao H.L."/>
            <person name="Branco S."/>
            <person name="Kuo A."/>
            <person name="LaButti K."/>
            <person name="Lipzen A."/>
            <person name="Andreopoulos W."/>
            <person name="Pangilinan J."/>
            <person name="Riley R."/>
            <person name="Hundley H."/>
            <person name="Na H."/>
            <person name="Barry K."/>
            <person name="Grigoriev I.V."/>
            <person name="Stajich J.E."/>
            <person name="Kennedy P.G."/>
        </authorList>
    </citation>
    <scope>NUCLEOTIDE SEQUENCE</scope>
    <source>
        <strain evidence="3">FC203</strain>
    </source>
</reference>
<evidence type="ECO:0000313" key="3">
    <source>
        <dbReference type="EMBL" id="KAG1897425.1"/>
    </source>
</evidence>
<dbReference type="EMBL" id="JABBWK010000046">
    <property type="protein sequence ID" value="KAG1897425.1"/>
    <property type="molecule type" value="Genomic_DNA"/>
</dbReference>
<evidence type="ECO:0000256" key="1">
    <source>
        <dbReference type="SAM" id="MobiDB-lite"/>
    </source>
</evidence>
<organism evidence="3 4">
    <name type="scientific">Suillus fuscotomentosus</name>
    <dbReference type="NCBI Taxonomy" id="1912939"/>
    <lineage>
        <taxon>Eukaryota</taxon>
        <taxon>Fungi</taxon>
        <taxon>Dikarya</taxon>
        <taxon>Basidiomycota</taxon>
        <taxon>Agaricomycotina</taxon>
        <taxon>Agaricomycetes</taxon>
        <taxon>Agaricomycetidae</taxon>
        <taxon>Boletales</taxon>
        <taxon>Suillineae</taxon>
        <taxon>Suillaceae</taxon>
        <taxon>Suillus</taxon>
    </lineage>
</organism>
<feature type="domain" description="Fungal-type protein kinase" evidence="2">
    <location>
        <begin position="202"/>
        <end position="276"/>
    </location>
</feature>
<comment type="caution">
    <text evidence="3">The sequence shown here is derived from an EMBL/GenBank/DDBJ whole genome shotgun (WGS) entry which is preliminary data.</text>
</comment>
<dbReference type="InterPro" id="IPR040976">
    <property type="entry name" value="Pkinase_fungal"/>
</dbReference>
<dbReference type="Proteomes" id="UP001195769">
    <property type="component" value="Unassembled WGS sequence"/>
</dbReference>
<feature type="region of interest" description="Disordered" evidence="1">
    <location>
        <begin position="398"/>
        <end position="419"/>
    </location>
</feature>
<feature type="domain" description="Fungal-type protein kinase" evidence="2">
    <location>
        <begin position="424"/>
        <end position="512"/>
    </location>
</feature>
<dbReference type="GeneID" id="64661820"/>
<feature type="compositionally biased region" description="Low complexity" evidence="1">
    <location>
        <begin position="400"/>
        <end position="414"/>
    </location>
</feature>
<evidence type="ECO:0000259" key="2">
    <source>
        <dbReference type="Pfam" id="PF17667"/>
    </source>
</evidence>
<gene>
    <name evidence="3" type="ORF">F5891DRAFT_1191870</name>
</gene>
<feature type="region of interest" description="Disordered" evidence="1">
    <location>
        <begin position="314"/>
        <end position="335"/>
    </location>
</feature>
<dbReference type="Pfam" id="PF17667">
    <property type="entry name" value="Pkinase_fungal"/>
    <property type="match status" value="2"/>
</dbReference>
<name>A0AAD4E0R0_9AGAM</name>
<evidence type="ECO:0000313" key="4">
    <source>
        <dbReference type="Proteomes" id="UP001195769"/>
    </source>
</evidence>
<proteinExistence type="predicted"/>
<sequence length="518" mass="57229">MSILVNDVPTLNRMTTIELNRLVTTEPQSLANGSLGHLLPLIFKPFTANVPQAHTLRIKLSKILHHDTQINTIFSQNSPDDIVPLYDSQAGFWNWALPMTPPQSSVNSNDTLPPQLGVEKFTHEEIFSSFLNALDTVMAESEDKLITLSATRTWSASNSTVAVSGSDIKRKPDLVLSDDIKPKWGNICYKPAQRIVKAADTQAYLLLSNQPWRRFALILSFTHQYRELRVLLYDHAGGVVTPHIKIHQNPDAFAQIIAAVVFGSPECIGYDSTVAFWKNVPLPPPLATRSITFPADPDSESLAALLEDPQELPLDNEAGSIHSSSDALEPMPPADDTLELMSNDNLESLEDLIEEPLVPPPSPPVPPPTSYLLPQPLAVTSVPLLGLASRPLQWADTACSSTPHPSHFPHTPQSPAEPCGQIRVNNKIYTILKILFTTKGLVGRGTVCYLVSLDEEEYIIKDHWVQGGEEKVLNEINMLKAMSGIPGVPELVDYWKVKRSDDVIDQTRHYCHAENPSI</sequence>
<dbReference type="RefSeq" id="XP_041223001.1">
    <property type="nucleotide sequence ID" value="XM_041367522.1"/>
</dbReference>
<keyword evidence="4" id="KW-1185">Reference proteome</keyword>